<proteinExistence type="predicted"/>
<dbReference type="AlphaFoldDB" id="A0A8S9YRT3"/>
<evidence type="ECO:0000256" key="1">
    <source>
        <dbReference type="SAM" id="MobiDB-lite"/>
    </source>
</evidence>
<accession>A0A8S9YRT3</accession>
<evidence type="ECO:0000313" key="3">
    <source>
        <dbReference type="Proteomes" id="UP000822476"/>
    </source>
</evidence>
<dbReference type="EMBL" id="JTDE01003691">
    <property type="protein sequence ID" value="KAF7255761.1"/>
    <property type="molecule type" value="Genomic_DNA"/>
</dbReference>
<protein>
    <submittedName>
        <fullName evidence="2">Uncharacterized protein</fullName>
    </submittedName>
</protein>
<reference evidence="2" key="1">
    <citation type="submission" date="2019-07" db="EMBL/GenBank/DDBJ databases">
        <title>Annotation for the trematode Paragonimus miyazaki's.</title>
        <authorList>
            <person name="Choi Y.-J."/>
        </authorList>
    </citation>
    <scope>NUCLEOTIDE SEQUENCE</scope>
    <source>
        <strain evidence="2">Japan</strain>
    </source>
</reference>
<organism evidence="2 3">
    <name type="scientific">Paragonimus skrjabini miyazakii</name>
    <dbReference type="NCBI Taxonomy" id="59628"/>
    <lineage>
        <taxon>Eukaryota</taxon>
        <taxon>Metazoa</taxon>
        <taxon>Spiralia</taxon>
        <taxon>Lophotrochozoa</taxon>
        <taxon>Platyhelminthes</taxon>
        <taxon>Trematoda</taxon>
        <taxon>Digenea</taxon>
        <taxon>Plagiorchiida</taxon>
        <taxon>Troglotremata</taxon>
        <taxon>Troglotrematidae</taxon>
        <taxon>Paragonimus</taxon>
    </lineage>
</organism>
<gene>
    <name evidence="2" type="ORF">EG68_07614</name>
</gene>
<keyword evidence="3" id="KW-1185">Reference proteome</keyword>
<evidence type="ECO:0000313" key="2">
    <source>
        <dbReference type="EMBL" id="KAF7255761.1"/>
    </source>
</evidence>
<feature type="region of interest" description="Disordered" evidence="1">
    <location>
        <begin position="1"/>
        <end position="22"/>
    </location>
</feature>
<comment type="caution">
    <text evidence="2">The sequence shown here is derived from an EMBL/GenBank/DDBJ whole genome shotgun (WGS) entry which is preliminary data.</text>
</comment>
<dbReference type="Proteomes" id="UP000822476">
    <property type="component" value="Unassembled WGS sequence"/>
</dbReference>
<name>A0A8S9YRT3_9TREM</name>
<feature type="compositionally biased region" description="Polar residues" evidence="1">
    <location>
        <begin position="7"/>
        <end position="22"/>
    </location>
</feature>
<sequence>MDHIGQVSDTESPGVEQQSTIYSSSTRCIVLNRLSSVRSIPQIDSMTRHQYPGTSHVSIKQNIQRWIQKTRQRCACDGTAEGPDSQ</sequence>